<accession>A0AAD8K1Y8</accession>
<dbReference type="GO" id="GO:0046983">
    <property type="term" value="F:protein dimerization activity"/>
    <property type="evidence" value="ECO:0007669"/>
    <property type="project" value="InterPro"/>
</dbReference>
<evidence type="ECO:0000313" key="4">
    <source>
        <dbReference type="Proteomes" id="UP001229421"/>
    </source>
</evidence>
<feature type="compositionally biased region" description="Acidic residues" evidence="1">
    <location>
        <begin position="65"/>
        <end position="75"/>
    </location>
</feature>
<sequence>MARDLLTVQASTVASESAFSISGRVISTRRTRLTAPAVEMSICLKDYLDAKDRAQDKCSLEGELDNEAELYENEVDGGVMNPMTDEEEEDGSGSGEED</sequence>
<dbReference type="InterPro" id="IPR012337">
    <property type="entry name" value="RNaseH-like_sf"/>
</dbReference>
<reference evidence="3" key="1">
    <citation type="journal article" date="2023" name="bioRxiv">
        <title>Improved chromosome-level genome assembly for marigold (Tagetes erecta).</title>
        <authorList>
            <person name="Jiang F."/>
            <person name="Yuan L."/>
            <person name="Wang S."/>
            <person name="Wang H."/>
            <person name="Xu D."/>
            <person name="Wang A."/>
            <person name="Fan W."/>
        </authorList>
    </citation>
    <scope>NUCLEOTIDE SEQUENCE</scope>
    <source>
        <strain evidence="3">WSJ</strain>
        <tissue evidence="3">Leaf</tissue>
    </source>
</reference>
<dbReference type="PANTHER" id="PTHR23272:SF190">
    <property type="entry name" value="ZINC FINGER, BED-TYPE-RELATED"/>
    <property type="match status" value="1"/>
</dbReference>
<organism evidence="3 4">
    <name type="scientific">Tagetes erecta</name>
    <name type="common">African marigold</name>
    <dbReference type="NCBI Taxonomy" id="13708"/>
    <lineage>
        <taxon>Eukaryota</taxon>
        <taxon>Viridiplantae</taxon>
        <taxon>Streptophyta</taxon>
        <taxon>Embryophyta</taxon>
        <taxon>Tracheophyta</taxon>
        <taxon>Spermatophyta</taxon>
        <taxon>Magnoliopsida</taxon>
        <taxon>eudicotyledons</taxon>
        <taxon>Gunneridae</taxon>
        <taxon>Pentapetalae</taxon>
        <taxon>asterids</taxon>
        <taxon>campanulids</taxon>
        <taxon>Asterales</taxon>
        <taxon>Asteraceae</taxon>
        <taxon>Asteroideae</taxon>
        <taxon>Heliantheae alliance</taxon>
        <taxon>Tageteae</taxon>
        <taxon>Tagetes</taxon>
    </lineage>
</organism>
<gene>
    <name evidence="3" type="ORF">QVD17_30684</name>
</gene>
<evidence type="ECO:0000259" key="2">
    <source>
        <dbReference type="Pfam" id="PF05699"/>
    </source>
</evidence>
<dbReference type="PANTHER" id="PTHR23272">
    <property type="entry name" value="BED FINGER-RELATED"/>
    <property type="match status" value="1"/>
</dbReference>
<comment type="caution">
    <text evidence="3">The sequence shown here is derived from an EMBL/GenBank/DDBJ whole genome shotgun (WGS) entry which is preliminary data.</text>
</comment>
<feature type="compositionally biased region" description="Acidic residues" evidence="1">
    <location>
        <begin position="84"/>
        <end position="98"/>
    </location>
</feature>
<dbReference type="AlphaFoldDB" id="A0AAD8K1Y8"/>
<keyword evidence="4" id="KW-1185">Reference proteome</keyword>
<dbReference type="EMBL" id="JAUHHV010000008">
    <property type="protein sequence ID" value="KAK1414920.1"/>
    <property type="molecule type" value="Genomic_DNA"/>
</dbReference>
<name>A0AAD8K1Y8_TARER</name>
<proteinExistence type="predicted"/>
<evidence type="ECO:0000313" key="3">
    <source>
        <dbReference type="EMBL" id="KAK1414920.1"/>
    </source>
</evidence>
<feature type="domain" description="HAT C-terminal dimerisation" evidence="2">
    <location>
        <begin position="1"/>
        <end position="47"/>
    </location>
</feature>
<evidence type="ECO:0000256" key="1">
    <source>
        <dbReference type="SAM" id="MobiDB-lite"/>
    </source>
</evidence>
<dbReference type="Proteomes" id="UP001229421">
    <property type="component" value="Unassembled WGS sequence"/>
</dbReference>
<dbReference type="Pfam" id="PF05699">
    <property type="entry name" value="Dimer_Tnp_hAT"/>
    <property type="match status" value="1"/>
</dbReference>
<dbReference type="InterPro" id="IPR008906">
    <property type="entry name" value="HATC_C_dom"/>
</dbReference>
<feature type="region of interest" description="Disordered" evidence="1">
    <location>
        <begin position="65"/>
        <end position="98"/>
    </location>
</feature>
<protein>
    <recommendedName>
        <fullName evidence="2">HAT C-terminal dimerisation domain-containing protein</fullName>
    </recommendedName>
</protein>
<dbReference type="SUPFAM" id="SSF53098">
    <property type="entry name" value="Ribonuclease H-like"/>
    <property type="match status" value="1"/>
</dbReference>